<reference evidence="3" key="1">
    <citation type="submission" date="2017-11" db="EMBL/GenBank/DDBJ databases">
        <authorList>
            <person name="Chan K.G."/>
            <person name="Lee L.S."/>
        </authorList>
    </citation>
    <scope>NUCLEOTIDE SEQUENCE [LARGE SCALE GENOMIC DNA]</scope>
    <source>
        <strain evidence="3">DSM 100970</strain>
    </source>
</reference>
<proteinExistence type="predicted"/>
<name>A0A2I7N6U2_9NEIS</name>
<dbReference type="KEGG" id="nba:CUN60_07565"/>
<dbReference type="Proteomes" id="UP000236655">
    <property type="component" value="Chromosome"/>
</dbReference>
<dbReference type="GO" id="GO:0004803">
    <property type="term" value="F:transposase activity"/>
    <property type="evidence" value="ECO:0007669"/>
    <property type="project" value="InterPro"/>
</dbReference>
<evidence type="ECO:0000259" key="1">
    <source>
        <dbReference type="Pfam" id="PF01609"/>
    </source>
</evidence>
<dbReference type="AlphaFoldDB" id="A0A2I7N6U2"/>
<dbReference type="EMBL" id="CP024847">
    <property type="protein sequence ID" value="AUR52162.1"/>
    <property type="molecule type" value="Genomic_DNA"/>
</dbReference>
<keyword evidence="3" id="KW-1185">Reference proteome</keyword>
<dbReference type="Pfam" id="PF01609">
    <property type="entry name" value="DDE_Tnp_1"/>
    <property type="match status" value="1"/>
</dbReference>
<dbReference type="SUPFAM" id="SSF53098">
    <property type="entry name" value="Ribonuclease H-like"/>
    <property type="match status" value="1"/>
</dbReference>
<feature type="domain" description="Transposase IS4-like" evidence="1">
    <location>
        <begin position="10"/>
        <end position="195"/>
    </location>
</feature>
<organism evidence="2 3">
    <name type="scientific">Aquella oligotrophica</name>
    <dbReference type="NCBI Taxonomy" id="2067065"/>
    <lineage>
        <taxon>Bacteria</taxon>
        <taxon>Pseudomonadati</taxon>
        <taxon>Pseudomonadota</taxon>
        <taxon>Betaproteobacteria</taxon>
        <taxon>Neisseriales</taxon>
        <taxon>Neisseriaceae</taxon>
        <taxon>Aquella</taxon>
    </lineage>
</organism>
<sequence length="280" mass="33053">MDYNLFVLSAVWNDISIPLYWVNIDNHGGNSNSQQRIDLIRWFIRNCPNITIDYLLADREFPSHEFIAWLNQNNITFIFRSKSSVVVTNNDKRIKITKLCQNIQNYPNKTKAESKIRRIYNFRLLLTIRENQHGEKVYIISNKFQHNSADIYRKRWTIEAMFAKSKTKGFNLEATRIMKPHRITSLFIFMAIAYCYACKLGEIANNLKPTKLKKLKHNGHSRIAKEHSTFNRGIDLLKIFVDNYLSYSAVIFKQLSRILSLQPNSYIDRRLAITRIIMIR</sequence>
<gene>
    <name evidence="2" type="ORF">CUN60_07565</name>
</gene>
<evidence type="ECO:0000313" key="3">
    <source>
        <dbReference type="Proteomes" id="UP000236655"/>
    </source>
</evidence>
<accession>A0A2I7N6U2</accession>
<dbReference type="GO" id="GO:0006313">
    <property type="term" value="P:DNA transposition"/>
    <property type="evidence" value="ECO:0007669"/>
    <property type="project" value="InterPro"/>
</dbReference>
<dbReference type="GO" id="GO:0003677">
    <property type="term" value="F:DNA binding"/>
    <property type="evidence" value="ECO:0007669"/>
    <property type="project" value="InterPro"/>
</dbReference>
<evidence type="ECO:0000313" key="2">
    <source>
        <dbReference type="EMBL" id="AUR52162.1"/>
    </source>
</evidence>
<protein>
    <recommendedName>
        <fullName evidence="1">Transposase IS4-like domain-containing protein</fullName>
    </recommendedName>
</protein>
<dbReference type="InterPro" id="IPR012337">
    <property type="entry name" value="RNaseH-like_sf"/>
</dbReference>
<dbReference type="InterPro" id="IPR002559">
    <property type="entry name" value="Transposase_11"/>
</dbReference>